<evidence type="ECO:0000256" key="1">
    <source>
        <dbReference type="SAM" id="MobiDB-lite"/>
    </source>
</evidence>
<dbReference type="EMBL" id="KK107064">
    <property type="protein sequence ID" value="EZA60883.1"/>
    <property type="molecule type" value="Genomic_DNA"/>
</dbReference>
<feature type="region of interest" description="Disordered" evidence="1">
    <location>
        <begin position="78"/>
        <end position="109"/>
    </location>
</feature>
<accession>A0A026WYG4</accession>
<sequence length="109" mass="11838">MVPALVLDITLPSLYMTVSGSILTIAPYDRRPPTQLLNVSLTFCSTCGGNFPFHPPCDAVSPTRSPVPAVRALTTATTMKRTTTMWSERKRTERTSLAEEPKASGPAEE</sequence>
<dbReference type="Proteomes" id="UP000053097">
    <property type="component" value="Unassembled WGS sequence"/>
</dbReference>
<protein>
    <submittedName>
        <fullName evidence="2">Uncharacterized protein</fullName>
    </submittedName>
</protein>
<dbReference type="AlphaFoldDB" id="A0A026WYG4"/>
<keyword evidence="3" id="KW-1185">Reference proteome</keyword>
<organism evidence="2 3">
    <name type="scientific">Ooceraea biroi</name>
    <name type="common">Clonal raider ant</name>
    <name type="synonym">Cerapachys biroi</name>
    <dbReference type="NCBI Taxonomy" id="2015173"/>
    <lineage>
        <taxon>Eukaryota</taxon>
        <taxon>Metazoa</taxon>
        <taxon>Ecdysozoa</taxon>
        <taxon>Arthropoda</taxon>
        <taxon>Hexapoda</taxon>
        <taxon>Insecta</taxon>
        <taxon>Pterygota</taxon>
        <taxon>Neoptera</taxon>
        <taxon>Endopterygota</taxon>
        <taxon>Hymenoptera</taxon>
        <taxon>Apocrita</taxon>
        <taxon>Aculeata</taxon>
        <taxon>Formicoidea</taxon>
        <taxon>Formicidae</taxon>
        <taxon>Dorylinae</taxon>
        <taxon>Ooceraea</taxon>
    </lineage>
</organism>
<evidence type="ECO:0000313" key="3">
    <source>
        <dbReference type="Proteomes" id="UP000053097"/>
    </source>
</evidence>
<proteinExistence type="predicted"/>
<evidence type="ECO:0000313" key="2">
    <source>
        <dbReference type="EMBL" id="EZA60883.1"/>
    </source>
</evidence>
<name>A0A026WYG4_OOCBI</name>
<gene>
    <name evidence="2" type="ORF">X777_13085</name>
</gene>
<feature type="compositionally biased region" description="Basic and acidic residues" evidence="1">
    <location>
        <begin position="87"/>
        <end position="102"/>
    </location>
</feature>
<reference evidence="2 3" key="1">
    <citation type="journal article" date="2014" name="Curr. Biol.">
        <title>The genome of the clonal raider ant Cerapachys biroi.</title>
        <authorList>
            <person name="Oxley P.R."/>
            <person name="Ji L."/>
            <person name="Fetter-Pruneda I."/>
            <person name="McKenzie S.K."/>
            <person name="Li C."/>
            <person name="Hu H."/>
            <person name="Zhang G."/>
            <person name="Kronauer D.J."/>
        </authorList>
    </citation>
    <scope>NUCLEOTIDE SEQUENCE [LARGE SCALE GENOMIC DNA]</scope>
</reference>